<protein>
    <submittedName>
        <fullName evidence="1">Uncharacterized protein</fullName>
    </submittedName>
</protein>
<sequence length="1006" mass="107760">MFPGGDLDVSVVLDERHNLLAENLPADRRVVVPVVAVRGLGGVDVPFVGGIALGHDLLHQLQGTGDDGAAGFPGVEEFFFVNFAGAGVVADEDHFDTVVVALQKQVQKDEEALGDVLGSLGHGTGDVVLQVEGIEERNAVDPGDEAFDLRFDFLDITEVVRFFPFQARKLFPGFTQPGPTAAGQGDAPRMSRAQGVGTGQVALDQVGQFQVLEHEFEEFLLGDLEDELVHAFAGVARLATTTAASAALRPRDVFASGELLVARVDDSLLAATAMVQHRFVDIAARDADLLAMLHVGDGSAAHGLLDGFLDVITVTPQEALAVDRALVLAIQASVDDVAHRPSGSWGTAASFKLLAASKSIRHGPVPCGVQEHTANGSRLVAYGLPLLLGLSDPQVPFRQQANLFVGVAAFHHARDEVVVFLLVLLARLGVEADDRQQVLGVGKHFLLDHHPQLFVAQPGRVLAVVVGTGTQDEVDDLVAEILRIADAGRLFDLFQLFVEGDAVEDFAGLRVAVFLVLDPEVCIEHVAVEDVLTILAVRLQVGGLDFLADELDVARGQVFLEVAQIAFADLGRELFLLDLLFQHIEQVDRVGRHFMRVEVEDLGQDLEGEAGRQAVHALVDTGGVAVFLDRLGLGIGVLEVLAVIHAHLRVDVGVLRLLEAREHGELGQHLQGVGCAMGLGQGAVEQELVVDLDLVADPQAVRHLDDVDPVDERLVVLVVAEAVPLRFVGVGQQDTGVGDRAQAFGTVVVAFLGGGKQRVQDLDRGLEHLDEFHQALVGPAQCTRIAVGVGVVLREFLQLADIHLAHQGRDVLVVLVARFGLGYGDLVEDRRVELDHLELADITAEFGQALGRPRGHDGVEIAPRDAEVFLENGTVLGGIEQPQGRLEHRRALDGVEGHLFHQLLQFFRQGRFTAADRAEQIEDLFLLFQALGGMAEVRDDLVDALFHAMEVGKGRIPANHLVGEDSRQPGIVGGVDQFRLADGHEQALGRGSVGAAVGLAELQVLL</sequence>
<proteinExistence type="predicted"/>
<dbReference type="AlphaFoldDB" id="A0A1R3L3J1"/>
<evidence type="ECO:0000313" key="2">
    <source>
        <dbReference type="Proteomes" id="UP000187203"/>
    </source>
</evidence>
<reference evidence="2" key="1">
    <citation type="submission" date="2013-09" db="EMBL/GenBank/DDBJ databases">
        <title>Corchorus olitorius genome sequencing.</title>
        <authorList>
            <person name="Alam M."/>
            <person name="Haque M.S."/>
            <person name="Islam M.S."/>
            <person name="Emdad E.M."/>
            <person name="Islam M.M."/>
            <person name="Ahmed B."/>
            <person name="Halim A."/>
            <person name="Hossen Q.M.M."/>
            <person name="Hossain M.Z."/>
            <person name="Ahmed R."/>
            <person name="Khan M.M."/>
            <person name="Islam R."/>
            <person name="Rashid M.M."/>
            <person name="Khan S.A."/>
            <person name="Rahman M.S."/>
            <person name="Alam M."/>
            <person name="Yahiya A.S."/>
            <person name="Khan M.S."/>
            <person name="Azam M.S."/>
            <person name="Haque T."/>
            <person name="Lashkar M.Z.H."/>
            <person name="Akhand A.I."/>
            <person name="Morshed G."/>
            <person name="Roy S."/>
            <person name="Uddin K.S."/>
            <person name="Rabeya T."/>
            <person name="Hossain A.S."/>
            <person name="Chowdhury A."/>
            <person name="Snigdha A.R."/>
            <person name="Mortoza M.S."/>
            <person name="Matin S.A."/>
            <person name="Hoque S.M.E."/>
            <person name="Islam M.K."/>
            <person name="Roy D.K."/>
            <person name="Haider R."/>
            <person name="Moosa M.M."/>
            <person name="Elias S.M."/>
            <person name="Hasan A.M."/>
            <person name="Jahan S."/>
            <person name="Shafiuddin M."/>
            <person name="Mahmood N."/>
            <person name="Shommy N.S."/>
        </authorList>
    </citation>
    <scope>NUCLEOTIDE SEQUENCE [LARGE SCALE GENOMIC DNA]</scope>
    <source>
        <strain evidence="2">cv. O-4</strain>
    </source>
</reference>
<comment type="caution">
    <text evidence="1">The sequence shown here is derived from an EMBL/GenBank/DDBJ whole genome shotgun (WGS) entry which is preliminary data.</text>
</comment>
<keyword evidence="2" id="KW-1185">Reference proteome</keyword>
<dbReference type="EMBL" id="AWUE01002833">
    <property type="protein sequence ID" value="OMP13912.1"/>
    <property type="molecule type" value="Genomic_DNA"/>
</dbReference>
<gene>
    <name evidence="1" type="ORF">COLO4_00647</name>
</gene>
<organism evidence="1 2">
    <name type="scientific">Corchorus olitorius</name>
    <dbReference type="NCBI Taxonomy" id="93759"/>
    <lineage>
        <taxon>Eukaryota</taxon>
        <taxon>Viridiplantae</taxon>
        <taxon>Streptophyta</taxon>
        <taxon>Embryophyta</taxon>
        <taxon>Tracheophyta</taxon>
        <taxon>Spermatophyta</taxon>
        <taxon>Magnoliopsida</taxon>
        <taxon>eudicotyledons</taxon>
        <taxon>Gunneridae</taxon>
        <taxon>Pentapetalae</taxon>
        <taxon>rosids</taxon>
        <taxon>malvids</taxon>
        <taxon>Malvales</taxon>
        <taxon>Malvaceae</taxon>
        <taxon>Grewioideae</taxon>
        <taxon>Apeibeae</taxon>
        <taxon>Corchorus</taxon>
    </lineage>
</organism>
<name>A0A1R3L3J1_9ROSI</name>
<dbReference type="Proteomes" id="UP000187203">
    <property type="component" value="Unassembled WGS sequence"/>
</dbReference>
<accession>A0A1R3L3J1</accession>
<evidence type="ECO:0000313" key="1">
    <source>
        <dbReference type="EMBL" id="OMP13912.1"/>
    </source>
</evidence>